<sequence>MIFFFGDPCEDCLRKCLQYGPQGFHYSILEGCLEECHKNCKGKDLGDLERKLLDAAKSSGYHKQYRSRKELENEVRYAVLSYCMNYEESRCHRQAQY</sequence>
<dbReference type="Proteomes" id="UP001063698">
    <property type="component" value="Chromosome"/>
</dbReference>
<name>A0A977KBQ1_9CREN</name>
<evidence type="ECO:0000313" key="2">
    <source>
        <dbReference type="Proteomes" id="UP001063698"/>
    </source>
</evidence>
<organism evidence="1 2">
    <name type="scientific">Ignicoccus pacificus DSM 13166</name>
    <dbReference type="NCBI Taxonomy" id="940294"/>
    <lineage>
        <taxon>Archaea</taxon>
        <taxon>Thermoproteota</taxon>
        <taxon>Thermoprotei</taxon>
        <taxon>Desulfurococcales</taxon>
        <taxon>Desulfurococcaceae</taxon>
        <taxon>Ignicoccus</taxon>
    </lineage>
</organism>
<dbReference type="KEGG" id="ipc:IPA_07395"/>
<evidence type="ECO:0000313" key="1">
    <source>
        <dbReference type="EMBL" id="UXD22690.1"/>
    </source>
</evidence>
<dbReference type="EMBL" id="CP006868">
    <property type="protein sequence ID" value="UXD22690.1"/>
    <property type="molecule type" value="Genomic_DNA"/>
</dbReference>
<dbReference type="AlphaFoldDB" id="A0A977KBQ1"/>
<keyword evidence="2" id="KW-1185">Reference proteome</keyword>
<protein>
    <submittedName>
        <fullName evidence="1">Uncharacterized protein</fullName>
    </submittedName>
</protein>
<accession>A0A977KBQ1</accession>
<proteinExistence type="predicted"/>
<reference evidence="1" key="1">
    <citation type="submission" date="2013-11" db="EMBL/GenBank/DDBJ databases">
        <title>Comparative genomics of Ignicoccus.</title>
        <authorList>
            <person name="Podar M."/>
        </authorList>
    </citation>
    <scope>NUCLEOTIDE SEQUENCE</scope>
    <source>
        <strain evidence="1">DSM 13166</strain>
    </source>
</reference>
<gene>
    <name evidence="1" type="ORF">IPA_07395</name>
</gene>